<keyword evidence="2" id="KW-1185">Reference proteome</keyword>
<accession>A0AAD8XZW9</accession>
<dbReference type="InterPro" id="IPR029033">
    <property type="entry name" value="His_PPase_superfam"/>
</dbReference>
<gene>
    <name evidence="1" type="ORF">QTG54_012570</name>
</gene>
<proteinExistence type="predicted"/>
<dbReference type="EMBL" id="JATAAI010000028">
    <property type="protein sequence ID" value="KAK1736548.1"/>
    <property type="molecule type" value="Genomic_DNA"/>
</dbReference>
<name>A0AAD8XZW9_9STRA</name>
<dbReference type="PANTHER" id="PTHR48100">
    <property type="entry name" value="BROAD-SPECIFICITY PHOSPHATASE YOR283W-RELATED"/>
    <property type="match status" value="1"/>
</dbReference>
<comment type="caution">
    <text evidence="1">The sequence shown here is derived from an EMBL/GenBank/DDBJ whole genome shotgun (WGS) entry which is preliminary data.</text>
</comment>
<evidence type="ECO:0000313" key="2">
    <source>
        <dbReference type="Proteomes" id="UP001224775"/>
    </source>
</evidence>
<dbReference type="GO" id="GO:0016853">
    <property type="term" value="F:isomerase activity"/>
    <property type="evidence" value="ECO:0007669"/>
    <property type="project" value="UniProtKB-KW"/>
</dbReference>
<protein>
    <submittedName>
        <fullName evidence="1">Phosphoglycerate mutase family protein</fullName>
        <ecNumber evidence="1">5.4.2.-</ecNumber>
    </submittedName>
</protein>
<dbReference type="PANTHER" id="PTHR48100:SF1">
    <property type="entry name" value="HISTIDINE PHOSPHATASE FAMILY PROTEIN-RELATED"/>
    <property type="match status" value="1"/>
</dbReference>
<dbReference type="CDD" id="cd07067">
    <property type="entry name" value="HP_PGM_like"/>
    <property type="match status" value="1"/>
</dbReference>
<dbReference type="GO" id="GO:0016791">
    <property type="term" value="F:phosphatase activity"/>
    <property type="evidence" value="ECO:0007669"/>
    <property type="project" value="TreeGrafter"/>
</dbReference>
<dbReference type="GO" id="GO:0005737">
    <property type="term" value="C:cytoplasm"/>
    <property type="evidence" value="ECO:0007669"/>
    <property type="project" value="TreeGrafter"/>
</dbReference>
<dbReference type="Proteomes" id="UP001224775">
    <property type="component" value="Unassembled WGS sequence"/>
</dbReference>
<organism evidence="1 2">
    <name type="scientific">Skeletonema marinoi</name>
    <dbReference type="NCBI Taxonomy" id="267567"/>
    <lineage>
        <taxon>Eukaryota</taxon>
        <taxon>Sar</taxon>
        <taxon>Stramenopiles</taxon>
        <taxon>Ochrophyta</taxon>
        <taxon>Bacillariophyta</taxon>
        <taxon>Coscinodiscophyceae</taxon>
        <taxon>Thalassiosirophycidae</taxon>
        <taxon>Thalassiosirales</taxon>
        <taxon>Skeletonemataceae</taxon>
        <taxon>Skeletonema</taxon>
        <taxon>Skeletonema marinoi-dohrnii complex</taxon>
    </lineage>
</organism>
<dbReference type="EC" id="5.4.2.-" evidence="1"/>
<evidence type="ECO:0000313" key="1">
    <source>
        <dbReference type="EMBL" id="KAK1736548.1"/>
    </source>
</evidence>
<sequence length="239" mass="27223">MQQQQMKTVYFIRHGVARHNVPDPNTGQMPNLHDERYTDPSLIQEGEMQACELGAKLRQMGLVSDVMSGSSEAMDTGCNTKQPIDLVVCSPLTRCIQTASHIFPNFSSICCHGGVREAFGMHYPDRRSPLSQITAKFPHLTYHHPSLSSEDDIDWQPHIRETRDDVVRRIDNFLAWLTQQPQQSIGIVSHGVWIECALLKYCPQVLEFGKKRVYNCEVYKAHLAYDENKLVLNNVEQIA</sequence>
<keyword evidence="1" id="KW-0413">Isomerase</keyword>
<dbReference type="Pfam" id="PF00300">
    <property type="entry name" value="His_Phos_1"/>
    <property type="match status" value="1"/>
</dbReference>
<reference evidence="1" key="1">
    <citation type="submission" date="2023-06" db="EMBL/GenBank/DDBJ databases">
        <title>Survivors Of The Sea: Transcriptome response of Skeletonema marinoi to long-term dormancy.</title>
        <authorList>
            <person name="Pinder M.I.M."/>
            <person name="Kourtchenko O."/>
            <person name="Robertson E.K."/>
            <person name="Larsson T."/>
            <person name="Maumus F."/>
            <person name="Osuna-Cruz C.M."/>
            <person name="Vancaester E."/>
            <person name="Stenow R."/>
            <person name="Vandepoele K."/>
            <person name="Ploug H."/>
            <person name="Bruchert V."/>
            <person name="Godhe A."/>
            <person name="Topel M."/>
        </authorList>
    </citation>
    <scope>NUCLEOTIDE SEQUENCE</scope>
    <source>
        <strain evidence="1">R05AC</strain>
    </source>
</reference>
<dbReference type="InterPro" id="IPR050275">
    <property type="entry name" value="PGM_Phosphatase"/>
</dbReference>
<dbReference type="SUPFAM" id="SSF53254">
    <property type="entry name" value="Phosphoglycerate mutase-like"/>
    <property type="match status" value="1"/>
</dbReference>
<dbReference type="AlphaFoldDB" id="A0AAD8XZW9"/>
<dbReference type="InterPro" id="IPR013078">
    <property type="entry name" value="His_Pase_superF_clade-1"/>
</dbReference>
<dbReference type="Gene3D" id="3.40.50.1240">
    <property type="entry name" value="Phosphoglycerate mutase-like"/>
    <property type="match status" value="1"/>
</dbReference>
<dbReference type="SMART" id="SM00855">
    <property type="entry name" value="PGAM"/>
    <property type="match status" value="1"/>
</dbReference>